<reference evidence="1 2" key="1">
    <citation type="journal article" date="2024" name="G3 (Bethesda)">
        <title>Genome assembly of Hibiscus sabdariffa L. provides insights into metabolisms of medicinal natural products.</title>
        <authorList>
            <person name="Kim T."/>
        </authorList>
    </citation>
    <scope>NUCLEOTIDE SEQUENCE [LARGE SCALE GENOMIC DNA]</scope>
    <source>
        <strain evidence="1">TK-2024</strain>
        <tissue evidence="1">Old leaves</tissue>
    </source>
</reference>
<evidence type="ECO:0000313" key="1">
    <source>
        <dbReference type="EMBL" id="KAK8494430.1"/>
    </source>
</evidence>
<sequence>MVHWVQKHYFIELLTPSRLQSSKLRSFSIEWEEKQAERAKASVLVFSSDFEVKLRLHRNTKWRLQRGELRLETIDRGA</sequence>
<proteinExistence type="predicted"/>
<name>A0ABR2ALA1_9ROSI</name>
<comment type="caution">
    <text evidence="1">The sequence shown here is derived from an EMBL/GenBank/DDBJ whole genome shotgun (WGS) entry which is preliminary data.</text>
</comment>
<organism evidence="1 2">
    <name type="scientific">Hibiscus sabdariffa</name>
    <name type="common">roselle</name>
    <dbReference type="NCBI Taxonomy" id="183260"/>
    <lineage>
        <taxon>Eukaryota</taxon>
        <taxon>Viridiplantae</taxon>
        <taxon>Streptophyta</taxon>
        <taxon>Embryophyta</taxon>
        <taxon>Tracheophyta</taxon>
        <taxon>Spermatophyta</taxon>
        <taxon>Magnoliopsida</taxon>
        <taxon>eudicotyledons</taxon>
        <taxon>Gunneridae</taxon>
        <taxon>Pentapetalae</taxon>
        <taxon>rosids</taxon>
        <taxon>malvids</taxon>
        <taxon>Malvales</taxon>
        <taxon>Malvaceae</taxon>
        <taxon>Malvoideae</taxon>
        <taxon>Hibiscus</taxon>
    </lineage>
</organism>
<dbReference type="Proteomes" id="UP001472677">
    <property type="component" value="Unassembled WGS sequence"/>
</dbReference>
<gene>
    <name evidence="1" type="ORF">V6N12_018094</name>
</gene>
<dbReference type="EMBL" id="JBBPBM010000529">
    <property type="protein sequence ID" value="KAK8494430.1"/>
    <property type="molecule type" value="Genomic_DNA"/>
</dbReference>
<keyword evidence="2" id="KW-1185">Reference proteome</keyword>
<accession>A0ABR2ALA1</accession>
<protein>
    <submittedName>
        <fullName evidence="1">Uncharacterized protein</fullName>
    </submittedName>
</protein>
<evidence type="ECO:0000313" key="2">
    <source>
        <dbReference type="Proteomes" id="UP001472677"/>
    </source>
</evidence>